<name>A0ABY7VQT0_9BACT</name>
<protein>
    <submittedName>
        <fullName evidence="7">Serine/threonine-protein kinase</fullName>
    </submittedName>
</protein>
<gene>
    <name evidence="7" type="ORF">PQO03_01085</name>
</gene>
<keyword evidence="3 7" id="KW-0418">Kinase</keyword>
<feature type="transmembrane region" description="Helical" evidence="5">
    <location>
        <begin position="329"/>
        <end position="349"/>
    </location>
</feature>
<feature type="domain" description="Protein kinase" evidence="6">
    <location>
        <begin position="32"/>
        <end position="307"/>
    </location>
</feature>
<dbReference type="CDD" id="cd14014">
    <property type="entry name" value="STKc_PknB_like"/>
    <property type="match status" value="1"/>
</dbReference>
<sequence>MFTRDFLKDAFQEAVESPDAFSSLQESLNERYTDAKFLGEGGLKKVYQVMDRATGRLVAMALPKAESREAHDLFIREARLQSLLEHPNIISLHDMGLKDNKPWFTMKLIHGQRLDEYIKNFDANIREKENRILDIFTKICDALSYAHSQNVLHLDLKPENIFVDDYGEVLVGDWGLGRLEGMKDLESDGPLPSEHLGQGSLYGYMTGTPGYMAPEQCQKGSKKSFYSDIYSLGGVLHFILTGLAVHKGSTEEKISMCKRGKVEVISEQIPRGLLPILLKCLEFNTGDRYDSVNGLKGDIDAYRSGFLTSAEQGAFGRQLQLLFKRNRRVCYLIFISLLMVLLLSSGFMYELKKSESLARANELRALEQRQRSEENLAKYLSTEKKRQAAVIKLAESYVSLSDKIFQSRQGRSGYDSARDKEAYELISGALSVDGGSSQSWALKGRLAIRLDYIAEAKIAFSQAGLSYQRHVDLCEKTLLIPNALERKLVLLEGLLKVRERALMYDMVFKFIYSDLDNEDKAQLIHRALSLMNNSKIKFVYDHSKRSLDISENPKLVLIFPIKNMDLEKINISESSLDRDFPHVLMPNLKCLIANRHKVTKKNFLFIEGHTSLRDLSVAYSQTSDLSYLSSLKLEALDIRGIPCKDYSVLKKCSELKVIYCLEDQQEMISKQVPKMKLVFDKGMAD</sequence>
<dbReference type="GO" id="GO:0016301">
    <property type="term" value="F:kinase activity"/>
    <property type="evidence" value="ECO:0007669"/>
    <property type="project" value="UniProtKB-KW"/>
</dbReference>
<dbReference type="SUPFAM" id="SSF52058">
    <property type="entry name" value="L domain-like"/>
    <property type="match status" value="1"/>
</dbReference>
<dbReference type="Gene3D" id="3.80.10.10">
    <property type="entry name" value="Ribonuclease Inhibitor"/>
    <property type="match status" value="1"/>
</dbReference>
<dbReference type="InterPro" id="IPR032675">
    <property type="entry name" value="LRR_dom_sf"/>
</dbReference>
<reference evidence="7 8" key="1">
    <citation type="submission" date="2023-02" db="EMBL/GenBank/DDBJ databases">
        <title>Genome sequence of Lentisphaera profundi SAORIC-696.</title>
        <authorList>
            <person name="Kim e."/>
            <person name="Cho J.-C."/>
            <person name="Choi A."/>
            <person name="Kang I."/>
        </authorList>
    </citation>
    <scope>NUCLEOTIDE SEQUENCE [LARGE SCALE GENOMIC DNA]</scope>
    <source>
        <strain evidence="7 8">SAORIC-696</strain>
    </source>
</reference>
<dbReference type="InterPro" id="IPR008271">
    <property type="entry name" value="Ser/Thr_kinase_AS"/>
</dbReference>
<keyword evidence="2" id="KW-0547">Nucleotide-binding</keyword>
<dbReference type="PANTHER" id="PTHR43289:SF6">
    <property type="entry name" value="SERINE_THREONINE-PROTEIN KINASE NEKL-3"/>
    <property type="match status" value="1"/>
</dbReference>
<dbReference type="PROSITE" id="PS50011">
    <property type="entry name" value="PROTEIN_KINASE_DOM"/>
    <property type="match status" value="1"/>
</dbReference>
<evidence type="ECO:0000259" key="6">
    <source>
        <dbReference type="PROSITE" id="PS50011"/>
    </source>
</evidence>
<dbReference type="PANTHER" id="PTHR43289">
    <property type="entry name" value="MITOGEN-ACTIVATED PROTEIN KINASE KINASE KINASE 20-RELATED"/>
    <property type="match status" value="1"/>
</dbReference>
<evidence type="ECO:0000313" key="8">
    <source>
        <dbReference type="Proteomes" id="UP001214250"/>
    </source>
</evidence>
<proteinExistence type="predicted"/>
<dbReference type="Pfam" id="PF00069">
    <property type="entry name" value="Pkinase"/>
    <property type="match status" value="1"/>
</dbReference>
<dbReference type="SMART" id="SM00220">
    <property type="entry name" value="S_TKc"/>
    <property type="match status" value="1"/>
</dbReference>
<evidence type="ECO:0000256" key="4">
    <source>
        <dbReference type="ARBA" id="ARBA00022840"/>
    </source>
</evidence>
<evidence type="ECO:0000256" key="1">
    <source>
        <dbReference type="ARBA" id="ARBA00022679"/>
    </source>
</evidence>
<dbReference type="InterPro" id="IPR011009">
    <property type="entry name" value="Kinase-like_dom_sf"/>
</dbReference>
<evidence type="ECO:0000256" key="3">
    <source>
        <dbReference type="ARBA" id="ARBA00022777"/>
    </source>
</evidence>
<keyword evidence="5" id="KW-1133">Transmembrane helix</keyword>
<dbReference type="PROSITE" id="PS00108">
    <property type="entry name" value="PROTEIN_KINASE_ST"/>
    <property type="match status" value="1"/>
</dbReference>
<dbReference type="Gene3D" id="1.10.510.10">
    <property type="entry name" value="Transferase(Phosphotransferase) domain 1"/>
    <property type="match status" value="1"/>
</dbReference>
<keyword evidence="5" id="KW-0472">Membrane</keyword>
<dbReference type="SUPFAM" id="SSF56112">
    <property type="entry name" value="Protein kinase-like (PK-like)"/>
    <property type="match status" value="1"/>
</dbReference>
<dbReference type="Proteomes" id="UP001214250">
    <property type="component" value="Chromosome 1"/>
</dbReference>
<evidence type="ECO:0000313" key="7">
    <source>
        <dbReference type="EMBL" id="WDE96560.1"/>
    </source>
</evidence>
<keyword evidence="8" id="KW-1185">Reference proteome</keyword>
<evidence type="ECO:0000256" key="5">
    <source>
        <dbReference type="SAM" id="Phobius"/>
    </source>
</evidence>
<keyword evidence="5" id="KW-0812">Transmembrane</keyword>
<evidence type="ECO:0000256" key="2">
    <source>
        <dbReference type="ARBA" id="ARBA00022741"/>
    </source>
</evidence>
<keyword evidence="4" id="KW-0067">ATP-binding</keyword>
<dbReference type="EMBL" id="CP117811">
    <property type="protein sequence ID" value="WDE96560.1"/>
    <property type="molecule type" value="Genomic_DNA"/>
</dbReference>
<keyword evidence="1" id="KW-0808">Transferase</keyword>
<dbReference type="InterPro" id="IPR000719">
    <property type="entry name" value="Prot_kinase_dom"/>
</dbReference>
<dbReference type="RefSeq" id="WP_274150625.1">
    <property type="nucleotide sequence ID" value="NZ_CP117811.1"/>
</dbReference>
<organism evidence="7 8">
    <name type="scientific">Lentisphaera profundi</name>
    <dbReference type="NCBI Taxonomy" id="1658616"/>
    <lineage>
        <taxon>Bacteria</taxon>
        <taxon>Pseudomonadati</taxon>
        <taxon>Lentisphaerota</taxon>
        <taxon>Lentisphaeria</taxon>
        <taxon>Lentisphaerales</taxon>
        <taxon>Lentisphaeraceae</taxon>
        <taxon>Lentisphaera</taxon>
    </lineage>
</organism>
<accession>A0ABY7VQT0</accession>